<proteinExistence type="inferred from homology"/>
<dbReference type="EMBL" id="AP027080">
    <property type="protein sequence ID" value="BDU72765.1"/>
    <property type="molecule type" value="Genomic_DNA"/>
</dbReference>
<evidence type="ECO:0000256" key="7">
    <source>
        <dbReference type="PIRSR" id="PIRSR618044-1"/>
    </source>
</evidence>
<feature type="compositionally biased region" description="Basic residues" evidence="10">
    <location>
        <begin position="291"/>
        <end position="307"/>
    </location>
</feature>
<dbReference type="GO" id="GO:0006508">
    <property type="term" value="P:proteolysis"/>
    <property type="evidence" value="ECO:0007669"/>
    <property type="project" value="InterPro"/>
</dbReference>
<evidence type="ECO:0000256" key="9">
    <source>
        <dbReference type="RuleBase" id="RU004016"/>
    </source>
</evidence>
<dbReference type="SUPFAM" id="SSF56601">
    <property type="entry name" value="beta-lactamase/transpeptidase-like"/>
    <property type="match status" value="1"/>
</dbReference>
<dbReference type="InterPro" id="IPR001967">
    <property type="entry name" value="Peptidase_S11_N"/>
</dbReference>
<evidence type="ECO:0000313" key="13">
    <source>
        <dbReference type="Proteomes" id="UP001238179"/>
    </source>
</evidence>
<sequence>MTLNPWDPSISFRARRAAATFALLFLGGISLGAKAIQRPALHSASVLVQDQKTGEAILQKHSDEVVPVASLTKLMTAMVLLDSKVDMEERLTILEEDKDLLRHSHSRLPVGTVLTRSQALQLALMASENRAAHALARTYPGGVAAFVAEMNAKARAMGLATAHFEDPTGLSSGNVASAWDMARIVDQAHRHPQVRAFSTRVRTTVDFKHHPIEFHNSNMLLASSRWSIGLSKTGFIDESGQCLVMQAQLAQRPVLIVLLDATGRHSRFDDANRIREWMEGPAPERRERPARARRHRRPRLRVVSHRR</sequence>
<dbReference type="PRINTS" id="PR00725">
    <property type="entry name" value="DADACBPTASE1"/>
</dbReference>
<feature type="active site" description="Proton acceptor" evidence="7">
    <location>
        <position position="73"/>
    </location>
</feature>
<evidence type="ECO:0000259" key="11">
    <source>
        <dbReference type="Pfam" id="PF00768"/>
    </source>
</evidence>
<keyword evidence="6" id="KW-0961">Cell wall biogenesis/degradation</keyword>
<evidence type="ECO:0000256" key="2">
    <source>
        <dbReference type="ARBA" id="ARBA00022729"/>
    </source>
</evidence>
<gene>
    <name evidence="12" type="ORF">METEAL_19390</name>
</gene>
<dbReference type="PANTHER" id="PTHR21581">
    <property type="entry name" value="D-ALANYL-D-ALANINE CARBOXYPEPTIDASE"/>
    <property type="match status" value="1"/>
</dbReference>
<keyword evidence="2" id="KW-0732">Signal</keyword>
<dbReference type="Pfam" id="PF00768">
    <property type="entry name" value="Peptidase_S11"/>
    <property type="match status" value="1"/>
</dbReference>
<evidence type="ECO:0000256" key="1">
    <source>
        <dbReference type="ARBA" id="ARBA00007164"/>
    </source>
</evidence>
<dbReference type="AlphaFoldDB" id="A0AA48GR91"/>
<feature type="domain" description="Peptidase S11 D-alanyl-D-alanine carboxypeptidase A N-terminal" evidence="11">
    <location>
        <begin position="34"/>
        <end position="262"/>
    </location>
</feature>
<feature type="active site" evidence="7">
    <location>
        <position position="127"/>
    </location>
</feature>
<feature type="binding site" evidence="8">
    <location>
        <position position="232"/>
    </location>
    <ligand>
        <name>substrate</name>
    </ligand>
</feature>
<dbReference type="GO" id="GO:0009002">
    <property type="term" value="F:serine-type D-Ala-D-Ala carboxypeptidase activity"/>
    <property type="evidence" value="ECO:0007669"/>
    <property type="project" value="InterPro"/>
</dbReference>
<name>A0AA48GR91_9BACT</name>
<dbReference type="KEGG" id="msil:METEAL_19390"/>
<evidence type="ECO:0000256" key="5">
    <source>
        <dbReference type="ARBA" id="ARBA00022984"/>
    </source>
</evidence>
<keyword evidence="13" id="KW-1185">Reference proteome</keyword>
<dbReference type="Gene3D" id="3.40.710.10">
    <property type="entry name" value="DD-peptidase/beta-lactamase superfamily"/>
    <property type="match status" value="1"/>
</dbReference>
<keyword evidence="5" id="KW-0573">Peptidoglycan synthesis</keyword>
<dbReference type="Proteomes" id="UP001238179">
    <property type="component" value="Chromosome"/>
</dbReference>
<feature type="region of interest" description="Disordered" evidence="10">
    <location>
        <begin position="280"/>
        <end position="307"/>
    </location>
</feature>
<feature type="active site" description="Acyl-ester intermediate" evidence="7">
    <location>
        <position position="70"/>
    </location>
</feature>
<dbReference type="GO" id="GO:0071555">
    <property type="term" value="P:cell wall organization"/>
    <property type="evidence" value="ECO:0007669"/>
    <property type="project" value="UniProtKB-KW"/>
</dbReference>
<evidence type="ECO:0000256" key="6">
    <source>
        <dbReference type="ARBA" id="ARBA00023316"/>
    </source>
</evidence>
<keyword evidence="4" id="KW-0133">Cell shape</keyword>
<dbReference type="GO" id="GO:0008360">
    <property type="term" value="P:regulation of cell shape"/>
    <property type="evidence" value="ECO:0007669"/>
    <property type="project" value="UniProtKB-KW"/>
</dbReference>
<evidence type="ECO:0000256" key="3">
    <source>
        <dbReference type="ARBA" id="ARBA00022801"/>
    </source>
</evidence>
<organism evidence="12 13">
    <name type="scientific">Mesoterricola silvestris</name>
    <dbReference type="NCBI Taxonomy" id="2927979"/>
    <lineage>
        <taxon>Bacteria</taxon>
        <taxon>Pseudomonadati</taxon>
        <taxon>Acidobacteriota</taxon>
        <taxon>Holophagae</taxon>
        <taxon>Holophagales</taxon>
        <taxon>Holophagaceae</taxon>
        <taxon>Mesoterricola</taxon>
    </lineage>
</organism>
<dbReference type="RefSeq" id="WP_316415677.1">
    <property type="nucleotide sequence ID" value="NZ_AP027080.1"/>
</dbReference>
<evidence type="ECO:0000256" key="10">
    <source>
        <dbReference type="SAM" id="MobiDB-lite"/>
    </source>
</evidence>
<dbReference type="PANTHER" id="PTHR21581:SF26">
    <property type="entry name" value="D-ALANYL-D-ALANINE ENDOPEPTIDASE"/>
    <property type="match status" value="1"/>
</dbReference>
<keyword evidence="3" id="KW-0378">Hydrolase</keyword>
<reference evidence="13" key="1">
    <citation type="journal article" date="2023" name="Int. J. Syst. Evol. Microbiol.">
        <title>Mesoterricola silvestris gen. nov., sp. nov., Mesoterricola sediminis sp. nov., Geothrix oryzae sp. nov., Geothrix edaphica sp. nov., Geothrix rubra sp. nov., and Geothrix limicola sp. nov., six novel members of Acidobacteriota isolated from soils.</title>
        <authorList>
            <person name="Itoh H."/>
            <person name="Sugisawa Y."/>
            <person name="Mise K."/>
            <person name="Xu Z."/>
            <person name="Kuniyasu M."/>
            <person name="Ushijima N."/>
            <person name="Kawano K."/>
            <person name="Kobayashi E."/>
            <person name="Shiratori Y."/>
            <person name="Masuda Y."/>
            <person name="Senoo K."/>
        </authorList>
    </citation>
    <scope>NUCLEOTIDE SEQUENCE [LARGE SCALE GENOMIC DNA]</scope>
    <source>
        <strain evidence="13">W79</strain>
    </source>
</reference>
<evidence type="ECO:0000256" key="4">
    <source>
        <dbReference type="ARBA" id="ARBA00022960"/>
    </source>
</evidence>
<protein>
    <recommendedName>
        <fullName evidence="11">Peptidase S11 D-alanyl-D-alanine carboxypeptidase A N-terminal domain-containing protein</fullName>
    </recommendedName>
</protein>
<evidence type="ECO:0000256" key="8">
    <source>
        <dbReference type="PIRSR" id="PIRSR618044-2"/>
    </source>
</evidence>
<comment type="similarity">
    <text evidence="1 9">Belongs to the peptidase S11 family.</text>
</comment>
<dbReference type="InterPro" id="IPR012338">
    <property type="entry name" value="Beta-lactam/transpept-like"/>
</dbReference>
<dbReference type="InterPro" id="IPR018044">
    <property type="entry name" value="Peptidase_S11"/>
</dbReference>
<dbReference type="GO" id="GO:0009252">
    <property type="term" value="P:peptidoglycan biosynthetic process"/>
    <property type="evidence" value="ECO:0007669"/>
    <property type="project" value="UniProtKB-KW"/>
</dbReference>
<evidence type="ECO:0000313" key="12">
    <source>
        <dbReference type="EMBL" id="BDU72765.1"/>
    </source>
</evidence>
<accession>A0AA48GR91</accession>
<feature type="compositionally biased region" description="Basic and acidic residues" evidence="10">
    <location>
        <begin position="280"/>
        <end position="290"/>
    </location>
</feature>